<dbReference type="AlphaFoldDB" id="A0A2R7Y383"/>
<dbReference type="InterPro" id="IPR003342">
    <property type="entry name" value="ArnT-like_N"/>
</dbReference>
<accession>A0A2R7Y383</accession>
<feature type="transmembrane region" description="Helical" evidence="8">
    <location>
        <begin position="120"/>
        <end position="141"/>
    </location>
</feature>
<feature type="transmembrane region" description="Helical" evidence="8">
    <location>
        <begin position="193"/>
        <end position="222"/>
    </location>
</feature>
<dbReference type="GO" id="GO:0008610">
    <property type="term" value="P:lipid biosynthetic process"/>
    <property type="evidence" value="ECO:0007669"/>
    <property type="project" value="UniProtKB-ARBA"/>
</dbReference>
<feature type="transmembrane region" description="Helical" evidence="8">
    <location>
        <begin position="326"/>
        <end position="348"/>
    </location>
</feature>
<evidence type="ECO:0000256" key="3">
    <source>
        <dbReference type="ARBA" id="ARBA00022676"/>
    </source>
</evidence>
<comment type="subcellular location">
    <subcellularLocation>
        <location evidence="1">Cell membrane</location>
        <topology evidence="1">Multi-pass membrane protein</topology>
    </subcellularLocation>
</comment>
<evidence type="ECO:0000256" key="7">
    <source>
        <dbReference type="ARBA" id="ARBA00023136"/>
    </source>
</evidence>
<feature type="transmembrane region" description="Helical" evidence="8">
    <location>
        <begin position="35"/>
        <end position="54"/>
    </location>
</feature>
<evidence type="ECO:0000256" key="8">
    <source>
        <dbReference type="SAM" id="Phobius"/>
    </source>
</evidence>
<feature type="transmembrane region" description="Helical" evidence="8">
    <location>
        <begin position="243"/>
        <end position="261"/>
    </location>
</feature>
<feature type="transmembrane region" description="Helical" evidence="8">
    <location>
        <begin position="417"/>
        <end position="435"/>
    </location>
</feature>
<dbReference type="PANTHER" id="PTHR33908:SF11">
    <property type="entry name" value="MEMBRANE PROTEIN"/>
    <property type="match status" value="1"/>
</dbReference>
<sequence length="451" mass="50888">MWQKCSDESWRKLHPKISPLTAYLNWVYGFLQKHFILMLTLATLAVKLLIVNIPSPSAPPEACMGMRGEGCNFVFDEAHYIPAVRKLMRGEAANNEHPPLSKFIIMAGMLLLGDGVGNAAGWRVFVAFFGALSVMLVGLIAQKLSNKRSAGHFASLLFATDVMSFNLSSIAMLDAPALTFMLLAVYFSLRKSYALAGTFVGLSLLCKLSFLNMLGPILVIVIAQSLREGVSRRDRLLLSLKRLCKALPLAASIFLLGLWAYDYAYGAFRTPLEHIAFMLSYHSALRYTDPSEVAMPLSWINPISPFKPAPYYVETVRLDSAVYHPVSYWGIYSPLWWSTWLLVPVYAYRLFLNLKRGQPIFGETLLLSWMASTYLPYFPVAHILKRWVFPFYFYATVPALAIGLGRFKEWGGWMTTLLTAIVSAQLVWFLIWFPVKNEAYITILRFLNLPA</sequence>
<keyword evidence="2" id="KW-1003">Cell membrane</keyword>
<dbReference type="GO" id="GO:0005886">
    <property type="term" value="C:plasma membrane"/>
    <property type="evidence" value="ECO:0007669"/>
    <property type="project" value="UniProtKB-SubCell"/>
</dbReference>
<proteinExistence type="predicted"/>
<evidence type="ECO:0000259" key="9">
    <source>
        <dbReference type="Pfam" id="PF02366"/>
    </source>
</evidence>
<evidence type="ECO:0000313" key="11">
    <source>
        <dbReference type="Proteomes" id="UP000244066"/>
    </source>
</evidence>
<dbReference type="InterPro" id="IPR050297">
    <property type="entry name" value="LipidA_mod_glycosyltrf_83"/>
</dbReference>
<keyword evidence="6 8" id="KW-1133">Transmembrane helix</keyword>
<feature type="domain" description="ArnT-like N-terminal" evidence="9">
    <location>
        <begin position="74"/>
        <end position="226"/>
    </location>
</feature>
<dbReference type="Proteomes" id="UP000244066">
    <property type="component" value="Unassembled WGS sequence"/>
</dbReference>
<evidence type="ECO:0000256" key="5">
    <source>
        <dbReference type="ARBA" id="ARBA00022692"/>
    </source>
</evidence>
<feature type="transmembrane region" description="Helical" evidence="8">
    <location>
        <begin position="387"/>
        <end position="405"/>
    </location>
</feature>
<organism evidence="10 11">
    <name type="scientific">Candidatus Terraquivivens tikiterensis</name>
    <dbReference type="NCBI Taxonomy" id="1980982"/>
    <lineage>
        <taxon>Archaea</taxon>
        <taxon>Nitrososphaerota</taxon>
        <taxon>Candidatus Wolframiiraptoraceae</taxon>
        <taxon>Candidatus Terraquivivens</taxon>
    </lineage>
</organism>
<keyword evidence="4" id="KW-0808">Transferase</keyword>
<dbReference type="GO" id="GO:0016763">
    <property type="term" value="F:pentosyltransferase activity"/>
    <property type="evidence" value="ECO:0007669"/>
    <property type="project" value="TreeGrafter"/>
</dbReference>
<evidence type="ECO:0000256" key="6">
    <source>
        <dbReference type="ARBA" id="ARBA00022989"/>
    </source>
</evidence>
<feature type="transmembrane region" description="Helical" evidence="8">
    <location>
        <begin position="360"/>
        <end position="381"/>
    </location>
</feature>
<dbReference type="Pfam" id="PF02366">
    <property type="entry name" value="PMT"/>
    <property type="match status" value="1"/>
</dbReference>
<keyword evidence="5 8" id="KW-0812">Transmembrane</keyword>
<evidence type="ECO:0000256" key="2">
    <source>
        <dbReference type="ARBA" id="ARBA00022475"/>
    </source>
</evidence>
<feature type="transmembrane region" description="Helical" evidence="8">
    <location>
        <begin position="153"/>
        <end position="173"/>
    </location>
</feature>
<dbReference type="EMBL" id="NDWU01000011">
    <property type="protein sequence ID" value="PUA32001.1"/>
    <property type="molecule type" value="Genomic_DNA"/>
</dbReference>
<evidence type="ECO:0000313" key="10">
    <source>
        <dbReference type="EMBL" id="PUA32001.1"/>
    </source>
</evidence>
<comment type="caution">
    <text evidence="10">The sequence shown here is derived from an EMBL/GenBank/DDBJ whole genome shotgun (WGS) entry which is preliminary data.</text>
</comment>
<keyword evidence="7 8" id="KW-0472">Membrane</keyword>
<evidence type="ECO:0000256" key="4">
    <source>
        <dbReference type="ARBA" id="ARBA00022679"/>
    </source>
</evidence>
<reference evidence="10 11" key="1">
    <citation type="submission" date="2017-04" db="EMBL/GenBank/DDBJ databases">
        <title>Draft Aigarchaeota genome from a New Zealand hot spring.</title>
        <authorList>
            <person name="Reysenbach A.-L."/>
            <person name="Donaho J.A."/>
            <person name="Gerhart J."/>
            <person name="Kelley J.F."/>
            <person name="Kouba K."/>
            <person name="Podar M."/>
            <person name="Stott M."/>
        </authorList>
    </citation>
    <scope>NUCLEOTIDE SEQUENCE [LARGE SCALE GENOMIC DNA]</scope>
    <source>
        <strain evidence="10">NZ13_MG1</strain>
    </source>
</reference>
<name>A0A2R7Y383_9ARCH</name>
<evidence type="ECO:0000256" key="1">
    <source>
        <dbReference type="ARBA" id="ARBA00004651"/>
    </source>
</evidence>
<dbReference type="PANTHER" id="PTHR33908">
    <property type="entry name" value="MANNOSYLTRANSFERASE YKCB-RELATED"/>
    <property type="match status" value="1"/>
</dbReference>
<keyword evidence="3" id="KW-0328">Glycosyltransferase</keyword>
<gene>
    <name evidence="10" type="ORF">B9J98_05000</name>
</gene>
<protein>
    <recommendedName>
        <fullName evidence="9">ArnT-like N-terminal domain-containing protein</fullName>
    </recommendedName>
</protein>